<evidence type="ECO:0000256" key="7">
    <source>
        <dbReference type="ARBA" id="ARBA00029502"/>
    </source>
</evidence>
<feature type="region of interest" description="Disordered" evidence="12">
    <location>
        <begin position="198"/>
        <end position="272"/>
    </location>
</feature>
<evidence type="ECO:0000259" key="13">
    <source>
        <dbReference type="Pfam" id="PF04695"/>
    </source>
</evidence>
<keyword evidence="2 10" id="KW-0813">Transport</keyword>
<evidence type="ECO:0000256" key="11">
    <source>
        <dbReference type="SAM" id="Coils"/>
    </source>
</evidence>
<dbReference type="PANTHER" id="PTHR23058">
    <property type="entry name" value="PEROXISOMAL MEMBRANE PROTEIN PEX14"/>
    <property type="match status" value="1"/>
</dbReference>
<evidence type="ECO:0000256" key="2">
    <source>
        <dbReference type="ARBA" id="ARBA00022448"/>
    </source>
</evidence>
<dbReference type="PANTHER" id="PTHR23058:SF0">
    <property type="entry name" value="PEROXISOMAL MEMBRANE PROTEIN PEX14"/>
    <property type="match status" value="1"/>
</dbReference>
<keyword evidence="4" id="KW-0811">Translocation</keyword>
<proteinExistence type="inferred from homology"/>
<dbReference type="InterPro" id="IPR006785">
    <property type="entry name" value="Pex14_N"/>
</dbReference>
<keyword evidence="6 10" id="KW-0576">Peroxisome</keyword>
<evidence type="ECO:0000256" key="5">
    <source>
        <dbReference type="ARBA" id="ARBA00023136"/>
    </source>
</evidence>
<evidence type="ECO:0000313" key="14">
    <source>
        <dbReference type="EMBL" id="KAK9881678.1"/>
    </source>
</evidence>
<protein>
    <recommendedName>
        <fullName evidence="7 10">Peroxisomal membrane protein PEX14</fullName>
    </recommendedName>
    <alternativeName>
        <fullName evidence="8 10">Peroxin-14</fullName>
    </alternativeName>
</protein>
<dbReference type="GO" id="GO:0016560">
    <property type="term" value="P:protein import into peroxisome matrix, docking"/>
    <property type="evidence" value="ECO:0007669"/>
    <property type="project" value="UniProtKB-UniRule"/>
</dbReference>
<dbReference type="GO" id="GO:1990429">
    <property type="term" value="C:peroxisomal importomer complex"/>
    <property type="evidence" value="ECO:0007669"/>
    <property type="project" value="TreeGrafter"/>
</dbReference>
<dbReference type="EMBL" id="JARQZJ010000070">
    <property type="protein sequence ID" value="KAK9881678.1"/>
    <property type="molecule type" value="Genomic_DNA"/>
</dbReference>
<organism evidence="14 15">
    <name type="scientific">Henosepilachna vigintioctopunctata</name>
    <dbReference type="NCBI Taxonomy" id="420089"/>
    <lineage>
        <taxon>Eukaryota</taxon>
        <taxon>Metazoa</taxon>
        <taxon>Ecdysozoa</taxon>
        <taxon>Arthropoda</taxon>
        <taxon>Hexapoda</taxon>
        <taxon>Insecta</taxon>
        <taxon>Pterygota</taxon>
        <taxon>Neoptera</taxon>
        <taxon>Endopterygota</taxon>
        <taxon>Coleoptera</taxon>
        <taxon>Polyphaga</taxon>
        <taxon>Cucujiformia</taxon>
        <taxon>Coccinelloidea</taxon>
        <taxon>Coccinellidae</taxon>
        <taxon>Epilachninae</taxon>
        <taxon>Epilachnini</taxon>
        <taxon>Henosepilachna</taxon>
    </lineage>
</organism>
<gene>
    <name evidence="14" type="ORF">WA026_017194</name>
</gene>
<evidence type="ECO:0000256" key="8">
    <source>
        <dbReference type="ARBA" id="ARBA00029691"/>
    </source>
</evidence>
<comment type="function">
    <text evidence="10">Component of the PEX13-PEX14 docking complex, a translocon channel that specifically mediates the import of peroxisomal cargo proteins bound to PEX5 receptor. The PEX13-PEX14 docking complex forms a large import pore which can be opened to a diameter of about 9 nm. Mechanistically, PEX5 receptor along with cargo proteins associates with the PEX14 subunit of the PEX13-PEX14 docking complex in the cytosol, leading to the insertion of the receptor into the organelle membrane with the concomitant translocation of the cargo into the peroxisome matrix.</text>
</comment>
<evidence type="ECO:0000256" key="9">
    <source>
        <dbReference type="ARBA" id="ARBA00046271"/>
    </source>
</evidence>
<accession>A0AAW1UG51</accession>
<evidence type="ECO:0000256" key="6">
    <source>
        <dbReference type="ARBA" id="ARBA00023140"/>
    </source>
</evidence>
<evidence type="ECO:0000256" key="1">
    <source>
        <dbReference type="ARBA" id="ARBA00005443"/>
    </source>
</evidence>
<feature type="domain" description="Peroxisome membrane anchor protein Pex14p N-terminal" evidence="13">
    <location>
        <begin position="15"/>
        <end position="55"/>
    </location>
</feature>
<dbReference type="GO" id="GO:0005778">
    <property type="term" value="C:peroxisomal membrane"/>
    <property type="evidence" value="ECO:0007669"/>
    <property type="project" value="UniProtKB-SubCell"/>
</dbReference>
<dbReference type="AlphaFoldDB" id="A0AAW1UG51"/>
<keyword evidence="15" id="KW-1185">Reference proteome</keyword>
<name>A0AAW1UG51_9CUCU</name>
<dbReference type="Gene3D" id="1.10.10.10">
    <property type="entry name" value="Winged helix-like DNA-binding domain superfamily/Winged helix DNA-binding domain"/>
    <property type="match status" value="1"/>
</dbReference>
<dbReference type="Proteomes" id="UP001431783">
    <property type="component" value="Unassembled WGS sequence"/>
</dbReference>
<reference evidence="14 15" key="1">
    <citation type="submission" date="2023-03" db="EMBL/GenBank/DDBJ databases">
        <title>Genome insight into feeding habits of ladybird beetles.</title>
        <authorList>
            <person name="Li H.-S."/>
            <person name="Huang Y.-H."/>
            <person name="Pang H."/>
        </authorList>
    </citation>
    <scope>NUCLEOTIDE SEQUENCE [LARGE SCALE GENOMIC DNA]</scope>
    <source>
        <strain evidence="14">SYSU_2023b</strain>
        <tissue evidence="14">Whole body</tissue>
    </source>
</reference>
<sequence length="272" mass="30499">MADNNSDNTSIMTLDDMVSTAVKFLQNSKVVNSSLAQKQNFLRRKGLTEEQIRQACELSGAYSYHDNVSRISPPLPPSLMGRHLVPLTFFDKLKDTIHNVALFSVVGYGLYKIYQNYIAPYLFGKKKKSIDESLEDLNENLNNSIGELKGSLESVKVEVDKICKQSEWKTDRDLTDMKSDISKVKCLLLSRKQFPNVSNSPVVPPSIPAWQMSSMDDADADRKTEELEEIGSGSGSSEPEHCTKTSDSSLEIILTPKECEQESYNKNSEDKK</sequence>
<comment type="similarity">
    <text evidence="1 10">Belongs to the peroxin-14 family.</text>
</comment>
<keyword evidence="3 10" id="KW-0653">Protein transport</keyword>
<dbReference type="InterPro" id="IPR025655">
    <property type="entry name" value="PEX14"/>
</dbReference>
<dbReference type="Pfam" id="PF04695">
    <property type="entry name" value="Pex14_N"/>
    <property type="match status" value="1"/>
</dbReference>
<evidence type="ECO:0000256" key="12">
    <source>
        <dbReference type="SAM" id="MobiDB-lite"/>
    </source>
</evidence>
<dbReference type="GO" id="GO:0005102">
    <property type="term" value="F:signaling receptor binding"/>
    <property type="evidence" value="ECO:0007669"/>
    <property type="project" value="TreeGrafter"/>
</dbReference>
<evidence type="ECO:0000256" key="10">
    <source>
        <dbReference type="RuleBase" id="RU367032"/>
    </source>
</evidence>
<evidence type="ECO:0000256" key="4">
    <source>
        <dbReference type="ARBA" id="ARBA00023010"/>
    </source>
</evidence>
<feature type="coiled-coil region" evidence="11">
    <location>
        <begin position="127"/>
        <end position="158"/>
    </location>
</feature>
<evidence type="ECO:0000256" key="3">
    <source>
        <dbReference type="ARBA" id="ARBA00022927"/>
    </source>
</evidence>
<dbReference type="InterPro" id="IPR036388">
    <property type="entry name" value="WH-like_DNA-bd_sf"/>
</dbReference>
<evidence type="ECO:0000313" key="15">
    <source>
        <dbReference type="Proteomes" id="UP001431783"/>
    </source>
</evidence>
<comment type="subcellular location">
    <subcellularLocation>
        <location evidence="9 10">Peroxisome membrane</location>
    </subcellularLocation>
</comment>
<keyword evidence="5 10" id="KW-0472">Membrane</keyword>
<comment type="caution">
    <text evidence="14">The sequence shown here is derived from an EMBL/GenBank/DDBJ whole genome shotgun (WGS) entry which is preliminary data.</text>
</comment>
<keyword evidence="11" id="KW-0175">Coiled coil</keyword>